<feature type="active site" evidence="6">
    <location>
        <position position="34"/>
    </location>
</feature>
<organism evidence="11 12">
    <name type="scientific">Emergencia timonensis</name>
    <dbReference type="NCBI Taxonomy" id="1776384"/>
    <lineage>
        <taxon>Bacteria</taxon>
        <taxon>Bacillati</taxon>
        <taxon>Bacillota</taxon>
        <taxon>Clostridia</taxon>
        <taxon>Peptostreptococcales</taxon>
        <taxon>Anaerovoracaceae</taxon>
        <taxon>Emergencia</taxon>
    </lineage>
</organism>
<dbReference type="InterPro" id="IPR019757">
    <property type="entry name" value="Pept_S26A_signal_pept_1_Lys-AS"/>
</dbReference>
<name>A0A415DX32_9FIRM</name>
<dbReference type="OrthoDB" id="9802919at2"/>
<dbReference type="GO" id="GO:0009003">
    <property type="term" value="F:signal peptidase activity"/>
    <property type="evidence" value="ECO:0007669"/>
    <property type="project" value="UniProtKB-EC"/>
</dbReference>
<dbReference type="RefSeq" id="WP_118336359.1">
    <property type="nucleotide sequence ID" value="NZ_AP025567.1"/>
</dbReference>
<feature type="signal peptide" evidence="9">
    <location>
        <begin position="1"/>
        <end position="22"/>
    </location>
</feature>
<dbReference type="NCBIfam" id="TIGR02227">
    <property type="entry name" value="sigpep_I_bact"/>
    <property type="match status" value="1"/>
</dbReference>
<dbReference type="CDD" id="cd06530">
    <property type="entry name" value="S26_SPase_I"/>
    <property type="match status" value="1"/>
</dbReference>
<evidence type="ECO:0000256" key="3">
    <source>
        <dbReference type="ARBA" id="ARBA00009370"/>
    </source>
</evidence>
<keyword evidence="8" id="KW-0645">Protease</keyword>
<keyword evidence="7" id="KW-0694">RNA-binding</keyword>
<dbReference type="PANTHER" id="PTHR43390:SF1">
    <property type="entry name" value="CHLOROPLAST PROCESSING PEPTIDASE"/>
    <property type="match status" value="1"/>
</dbReference>
<evidence type="ECO:0000256" key="1">
    <source>
        <dbReference type="ARBA" id="ARBA00000677"/>
    </source>
</evidence>
<dbReference type="PROSITE" id="PS50889">
    <property type="entry name" value="S4"/>
    <property type="match status" value="1"/>
</dbReference>
<dbReference type="Pfam" id="PF10502">
    <property type="entry name" value="Peptidase_S26"/>
    <property type="match status" value="1"/>
</dbReference>
<comment type="caution">
    <text evidence="11">The sequence shown here is derived from an EMBL/GenBank/DDBJ whole genome shotgun (WGS) entry which is preliminary data.</text>
</comment>
<dbReference type="GO" id="GO:0005886">
    <property type="term" value="C:plasma membrane"/>
    <property type="evidence" value="ECO:0007669"/>
    <property type="project" value="UniProtKB-SubCell"/>
</dbReference>
<protein>
    <recommendedName>
        <fullName evidence="4 8">Signal peptidase I</fullName>
        <ecNumber evidence="4 8">3.4.21.89</ecNumber>
    </recommendedName>
</protein>
<dbReference type="STRING" id="1776384.GCA_900086585_00214"/>
<dbReference type="GO" id="GO:0006465">
    <property type="term" value="P:signal peptide processing"/>
    <property type="evidence" value="ECO:0007669"/>
    <property type="project" value="InterPro"/>
</dbReference>
<accession>A0A415DX32</accession>
<gene>
    <name evidence="11" type="primary">lepB</name>
    <name evidence="11" type="ORF">DW099_16035</name>
</gene>
<evidence type="ECO:0000313" key="12">
    <source>
        <dbReference type="Proteomes" id="UP000284841"/>
    </source>
</evidence>
<dbReference type="PRINTS" id="PR00727">
    <property type="entry name" value="LEADERPTASE"/>
</dbReference>
<keyword evidence="9" id="KW-0732">Signal</keyword>
<comment type="subcellular location">
    <subcellularLocation>
        <location evidence="2">Cell membrane</location>
        <topology evidence="2">Single-pass type II membrane protein</topology>
    </subcellularLocation>
    <subcellularLocation>
        <location evidence="8">Membrane</location>
        <topology evidence="8">Single-pass type II membrane protein</topology>
    </subcellularLocation>
</comment>
<dbReference type="GO" id="GO:0003723">
    <property type="term" value="F:RNA binding"/>
    <property type="evidence" value="ECO:0007669"/>
    <property type="project" value="UniProtKB-KW"/>
</dbReference>
<evidence type="ECO:0000256" key="4">
    <source>
        <dbReference type="ARBA" id="ARBA00013208"/>
    </source>
</evidence>
<evidence type="ECO:0000256" key="5">
    <source>
        <dbReference type="ARBA" id="ARBA00022801"/>
    </source>
</evidence>
<feature type="chain" id="PRO_5019265017" description="Signal peptidase I" evidence="9">
    <location>
        <begin position="23"/>
        <end position="163"/>
    </location>
</feature>
<dbReference type="InterPro" id="IPR019533">
    <property type="entry name" value="Peptidase_S26"/>
</dbReference>
<evidence type="ECO:0000259" key="10">
    <source>
        <dbReference type="Pfam" id="PF10502"/>
    </source>
</evidence>
<evidence type="ECO:0000256" key="7">
    <source>
        <dbReference type="PROSITE-ProRule" id="PRU00182"/>
    </source>
</evidence>
<dbReference type="EC" id="3.4.21.89" evidence="4 8"/>
<dbReference type="GO" id="GO:0004252">
    <property type="term" value="F:serine-type endopeptidase activity"/>
    <property type="evidence" value="ECO:0007669"/>
    <property type="project" value="InterPro"/>
</dbReference>
<dbReference type="InterPro" id="IPR036286">
    <property type="entry name" value="LexA/Signal_pep-like_sf"/>
</dbReference>
<dbReference type="InterPro" id="IPR019758">
    <property type="entry name" value="Pept_S26A_signal_pept_1_CS"/>
</dbReference>
<sequence>MKKFIAFLVAACLGVGAGVAISVSFQVTDVTDNSMLPSYSEGETVLVNKISYRNSEPKRGDVILLPNEVYAITGEGKVMMKRVIAVPGDTVLITGGKVYVNNKPITEKYTFTEGTSGEMDQVNVDEGHVFVLGDNRAASTDSRSEAVGLVSTDDILGKVIYKW</sequence>
<dbReference type="PANTHER" id="PTHR43390">
    <property type="entry name" value="SIGNAL PEPTIDASE I"/>
    <property type="match status" value="1"/>
</dbReference>
<reference evidence="11 12" key="1">
    <citation type="submission" date="2018-08" db="EMBL/GenBank/DDBJ databases">
        <title>A genome reference for cultivated species of the human gut microbiota.</title>
        <authorList>
            <person name="Zou Y."/>
            <person name="Xue W."/>
            <person name="Luo G."/>
        </authorList>
    </citation>
    <scope>NUCLEOTIDE SEQUENCE [LARGE SCALE GENOMIC DNA]</scope>
    <source>
        <strain evidence="11 12">AM07-24</strain>
    </source>
</reference>
<dbReference type="PROSITE" id="PS00760">
    <property type="entry name" value="SPASE_I_2"/>
    <property type="match status" value="1"/>
</dbReference>
<dbReference type="PROSITE" id="PS00761">
    <property type="entry name" value="SPASE_I_3"/>
    <property type="match status" value="1"/>
</dbReference>
<dbReference type="Proteomes" id="UP000284841">
    <property type="component" value="Unassembled WGS sequence"/>
</dbReference>
<dbReference type="InterPro" id="IPR000223">
    <property type="entry name" value="Pept_S26A_signal_pept_1"/>
</dbReference>
<comment type="similarity">
    <text evidence="3 8">Belongs to the peptidase S26 family.</text>
</comment>
<evidence type="ECO:0000256" key="2">
    <source>
        <dbReference type="ARBA" id="ARBA00004401"/>
    </source>
</evidence>
<evidence type="ECO:0000256" key="6">
    <source>
        <dbReference type="PIRSR" id="PIRSR600223-1"/>
    </source>
</evidence>
<evidence type="ECO:0000313" key="11">
    <source>
        <dbReference type="EMBL" id="RHJ85206.1"/>
    </source>
</evidence>
<feature type="domain" description="Peptidase S26" evidence="10">
    <location>
        <begin position="4"/>
        <end position="161"/>
    </location>
</feature>
<feature type="active site" evidence="6">
    <location>
        <position position="81"/>
    </location>
</feature>
<dbReference type="EMBL" id="QRMS01000005">
    <property type="protein sequence ID" value="RHJ85206.1"/>
    <property type="molecule type" value="Genomic_DNA"/>
</dbReference>
<dbReference type="AlphaFoldDB" id="A0A415DX32"/>
<proteinExistence type="inferred from homology"/>
<dbReference type="SUPFAM" id="SSF51306">
    <property type="entry name" value="LexA/Signal peptidase"/>
    <property type="match status" value="1"/>
</dbReference>
<keyword evidence="12" id="KW-1185">Reference proteome</keyword>
<evidence type="ECO:0000256" key="8">
    <source>
        <dbReference type="RuleBase" id="RU362042"/>
    </source>
</evidence>
<dbReference type="Gene3D" id="2.10.109.10">
    <property type="entry name" value="Umud Fragment, subunit A"/>
    <property type="match status" value="1"/>
</dbReference>
<keyword evidence="5 8" id="KW-0378">Hydrolase</keyword>
<comment type="catalytic activity">
    <reaction evidence="1 8">
        <text>Cleavage of hydrophobic, N-terminal signal or leader sequences from secreted and periplasmic proteins.</text>
        <dbReference type="EC" id="3.4.21.89"/>
    </reaction>
</comment>
<evidence type="ECO:0000256" key="9">
    <source>
        <dbReference type="SAM" id="SignalP"/>
    </source>
</evidence>